<dbReference type="InterPro" id="IPR029491">
    <property type="entry name" value="Helicase_HTH"/>
</dbReference>
<keyword evidence="4" id="KW-0479">Metal-binding</keyword>
<dbReference type="GO" id="GO:0009378">
    <property type="term" value="F:four-way junction helicase activity"/>
    <property type="evidence" value="ECO:0007669"/>
    <property type="project" value="TreeGrafter"/>
</dbReference>
<dbReference type="Gene3D" id="3.40.50.300">
    <property type="entry name" value="P-loop containing nucleotide triphosphate hydrolases"/>
    <property type="match status" value="2"/>
</dbReference>
<dbReference type="CDD" id="cd17920">
    <property type="entry name" value="DEXHc_RecQ"/>
    <property type="match status" value="1"/>
</dbReference>
<dbReference type="SUPFAM" id="SSF47819">
    <property type="entry name" value="HRDC-like"/>
    <property type="match status" value="1"/>
</dbReference>
<organism evidence="20 21">
    <name type="scientific">Coprobacter fastidiosus</name>
    <dbReference type="NCBI Taxonomy" id="1099853"/>
    <lineage>
        <taxon>Bacteria</taxon>
        <taxon>Pseudomonadati</taxon>
        <taxon>Bacteroidota</taxon>
        <taxon>Bacteroidia</taxon>
        <taxon>Bacteroidales</taxon>
        <taxon>Barnesiellaceae</taxon>
        <taxon>Coprobacter</taxon>
    </lineage>
</organism>
<dbReference type="InterPro" id="IPR001650">
    <property type="entry name" value="Helicase_C-like"/>
</dbReference>
<evidence type="ECO:0000256" key="10">
    <source>
        <dbReference type="ARBA" id="ARBA00022840"/>
    </source>
</evidence>
<dbReference type="Pfam" id="PF00570">
    <property type="entry name" value="HRDC"/>
    <property type="match status" value="1"/>
</dbReference>
<dbReference type="InterPro" id="IPR010997">
    <property type="entry name" value="HRDC-like_sf"/>
</dbReference>
<dbReference type="GO" id="GO:0006260">
    <property type="term" value="P:DNA replication"/>
    <property type="evidence" value="ECO:0007669"/>
    <property type="project" value="InterPro"/>
</dbReference>
<gene>
    <name evidence="20" type="primary">recQ</name>
    <name evidence="20" type="ORF">DDY73_01150</name>
</gene>
<dbReference type="SMART" id="SM00490">
    <property type="entry name" value="HELICc"/>
    <property type="match status" value="1"/>
</dbReference>
<dbReference type="SUPFAM" id="SSF52540">
    <property type="entry name" value="P-loop containing nucleoside triphosphate hydrolases"/>
    <property type="match status" value="1"/>
</dbReference>
<dbReference type="InterPro" id="IPR011545">
    <property type="entry name" value="DEAD/DEAH_box_helicase_dom"/>
</dbReference>
<evidence type="ECO:0000256" key="8">
    <source>
        <dbReference type="ARBA" id="ARBA00022806"/>
    </source>
</evidence>
<dbReference type="Pfam" id="PF00271">
    <property type="entry name" value="Helicase_C"/>
    <property type="match status" value="1"/>
</dbReference>
<comment type="catalytic activity">
    <reaction evidence="15">
        <text>Couples ATP hydrolysis with the unwinding of duplex DNA by translocating in the 3'-5' direction.</text>
        <dbReference type="EC" id="5.6.2.4"/>
    </reaction>
</comment>
<keyword evidence="11" id="KW-0238">DNA-binding</keyword>
<dbReference type="Gene3D" id="1.10.10.10">
    <property type="entry name" value="Winged helix-like DNA-binding domain superfamily/Winged helix DNA-binding domain"/>
    <property type="match status" value="1"/>
</dbReference>
<dbReference type="InterPro" id="IPR018982">
    <property type="entry name" value="RQC_domain"/>
</dbReference>
<evidence type="ECO:0000259" key="19">
    <source>
        <dbReference type="PROSITE" id="PS51194"/>
    </source>
</evidence>
<keyword evidence="12" id="KW-0233">DNA recombination</keyword>
<dbReference type="GO" id="GO:0016787">
    <property type="term" value="F:hydrolase activity"/>
    <property type="evidence" value="ECO:0007669"/>
    <property type="project" value="UniProtKB-KW"/>
</dbReference>
<evidence type="ECO:0000256" key="5">
    <source>
        <dbReference type="ARBA" id="ARBA00022741"/>
    </source>
</evidence>
<dbReference type="NCBIfam" id="TIGR00614">
    <property type="entry name" value="recQ_fam"/>
    <property type="match status" value="1"/>
</dbReference>
<evidence type="ECO:0000256" key="4">
    <source>
        <dbReference type="ARBA" id="ARBA00022723"/>
    </source>
</evidence>
<comment type="cofactor">
    <cofactor evidence="2">
        <name>Zn(2+)</name>
        <dbReference type="ChEBI" id="CHEBI:29105"/>
    </cofactor>
</comment>
<evidence type="ECO:0000313" key="21">
    <source>
        <dbReference type="Proteomes" id="UP000262954"/>
    </source>
</evidence>
<dbReference type="CDD" id="cd18794">
    <property type="entry name" value="SF2_C_RecQ"/>
    <property type="match status" value="1"/>
</dbReference>
<dbReference type="InterPro" id="IPR044876">
    <property type="entry name" value="HRDC_dom_sf"/>
</dbReference>
<dbReference type="Pfam" id="PF09382">
    <property type="entry name" value="RQC"/>
    <property type="match status" value="1"/>
</dbReference>
<comment type="caution">
    <text evidence="20">The sequence shown here is derived from an EMBL/GenBank/DDBJ whole genome shotgun (WGS) entry which is preliminary data.</text>
</comment>
<protein>
    <recommendedName>
        <fullName evidence="16">DNA helicase RecQ</fullName>
        <ecNumber evidence="16">5.6.2.4</ecNumber>
    </recommendedName>
</protein>
<dbReference type="SMART" id="SM00956">
    <property type="entry name" value="RQC"/>
    <property type="match status" value="1"/>
</dbReference>
<sequence>MTLNQNTPLQILKKYYGYDTFRLQQAEIIDTIISGRDCLVLMPTGGGKSLCYQIPAIIKGGTTVVVSPLLALMKDQVDTLDSNGIPAAMLNSLQNETETVKVKIAARRGDLRLLYISPERLMGEIDGLLREMNISLFAIDEAHCISQWGHDFRPEYNRLSVLKKYFPKVPLMALTATADKLTREDIVTQLAMDNPQVFISSFDRPNLTLSVRKNLNKKQKLSAILSFIEQHPRQSGIIYCMSRNSTEILVRELSQYGISVTAYHAGLSSRERETAQQAFLNDRVQIICATIAFGMGIDKSNVRWVIHYNMPKSIECYYQEIGRAGRDGMKGDTLLFYSLGDVVMLSKFAEESGQKKINLEKLRRMQQYAESPICRRRILLSYFGETVDHDCGNCDVCKNPPQRFDGSVLAQKALSAIVRTEQQVTFNLLIDVLRGSHKAEILKRNYDKIKTFGVGSDLTFRQWQGYLLQMLQLGLFEMLYNQGERLSVTELGWKALRNELEIKLTWVTDEPVQSVAKTPKKTMRHEVAELSDDEKLFEALRGLRMKLAVEEDKPAYTIFTDRVLQEMVERKPVTLYDFARISGVGEAKVSRYGKQFVDLLRKELNVKREKGDSYIETLMLLRQGLTIEQVAESRNLKLVTIYSHIAELIISRKLTDWSNYISVFEIESVANVISSSESKTQNLKPIYEALNGEIDYGKIRLALAVLSLE</sequence>
<dbReference type="PANTHER" id="PTHR13710">
    <property type="entry name" value="DNA HELICASE RECQ FAMILY MEMBER"/>
    <property type="match status" value="1"/>
</dbReference>
<dbReference type="GO" id="GO:0043590">
    <property type="term" value="C:bacterial nucleoid"/>
    <property type="evidence" value="ECO:0007669"/>
    <property type="project" value="TreeGrafter"/>
</dbReference>
<dbReference type="GO" id="GO:0030894">
    <property type="term" value="C:replisome"/>
    <property type="evidence" value="ECO:0007669"/>
    <property type="project" value="TreeGrafter"/>
</dbReference>
<dbReference type="Proteomes" id="UP000262954">
    <property type="component" value="Unassembled WGS sequence"/>
</dbReference>
<keyword evidence="14" id="KW-0413">Isomerase</keyword>
<evidence type="ECO:0000313" key="20">
    <source>
        <dbReference type="EMBL" id="HBJ07588.1"/>
    </source>
</evidence>
<dbReference type="GO" id="GO:0006281">
    <property type="term" value="P:DNA repair"/>
    <property type="evidence" value="ECO:0007669"/>
    <property type="project" value="UniProtKB-KW"/>
</dbReference>
<dbReference type="InterPro" id="IPR014001">
    <property type="entry name" value="Helicase_ATP-bd"/>
</dbReference>
<feature type="domain" description="Helicase C-terminal" evidence="19">
    <location>
        <begin position="220"/>
        <end position="370"/>
    </location>
</feature>
<proteinExistence type="inferred from homology"/>
<evidence type="ECO:0000256" key="1">
    <source>
        <dbReference type="ARBA" id="ARBA00001946"/>
    </source>
</evidence>
<dbReference type="GO" id="GO:0003677">
    <property type="term" value="F:DNA binding"/>
    <property type="evidence" value="ECO:0007669"/>
    <property type="project" value="UniProtKB-KW"/>
</dbReference>
<evidence type="ECO:0000256" key="13">
    <source>
        <dbReference type="ARBA" id="ARBA00023204"/>
    </source>
</evidence>
<dbReference type="InterPro" id="IPR027417">
    <property type="entry name" value="P-loop_NTPase"/>
</dbReference>
<keyword evidence="6" id="KW-0227">DNA damage</keyword>
<name>A0A354LZ99_9BACT</name>
<dbReference type="Pfam" id="PF14493">
    <property type="entry name" value="HTH_40"/>
    <property type="match status" value="1"/>
</dbReference>
<dbReference type="PROSITE" id="PS51194">
    <property type="entry name" value="HELICASE_CTER"/>
    <property type="match status" value="1"/>
</dbReference>
<dbReference type="SMART" id="SM00341">
    <property type="entry name" value="HRDC"/>
    <property type="match status" value="1"/>
</dbReference>
<dbReference type="GO" id="GO:0006310">
    <property type="term" value="P:DNA recombination"/>
    <property type="evidence" value="ECO:0007669"/>
    <property type="project" value="UniProtKB-UniRule"/>
</dbReference>
<dbReference type="Pfam" id="PF16124">
    <property type="entry name" value="RecQ_Zn_bind"/>
    <property type="match status" value="1"/>
</dbReference>
<feature type="domain" description="HRDC" evidence="17">
    <location>
        <begin position="530"/>
        <end position="610"/>
    </location>
</feature>
<evidence type="ECO:0000256" key="11">
    <source>
        <dbReference type="ARBA" id="ARBA00023125"/>
    </source>
</evidence>
<dbReference type="PANTHER" id="PTHR13710:SF105">
    <property type="entry name" value="ATP-DEPENDENT DNA HELICASE Q1"/>
    <property type="match status" value="1"/>
</dbReference>
<dbReference type="InterPro" id="IPR004589">
    <property type="entry name" value="DNA_helicase_ATP-dep_RecQ"/>
</dbReference>
<dbReference type="EC" id="5.6.2.4" evidence="16"/>
<reference evidence="20 21" key="1">
    <citation type="journal article" date="2018" name="Nat. Biotechnol.">
        <title>A standardized bacterial taxonomy based on genome phylogeny substantially revises the tree of life.</title>
        <authorList>
            <person name="Parks D.H."/>
            <person name="Chuvochina M."/>
            <person name="Waite D.W."/>
            <person name="Rinke C."/>
            <person name="Skarshewski A."/>
            <person name="Chaumeil P.A."/>
            <person name="Hugenholtz P."/>
        </authorList>
    </citation>
    <scope>NUCLEOTIDE SEQUENCE [LARGE SCALE GENOMIC DNA]</scope>
    <source>
        <strain evidence="20">UBA11482</strain>
    </source>
</reference>
<dbReference type="SMART" id="SM00487">
    <property type="entry name" value="DEXDc"/>
    <property type="match status" value="1"/>
</dbReference>
<dbReference type="Pfam" id="PF00270">
    <property type="entry name" value="DEAD"/>
    <property type="match status" value="1"/>
</dbReference>
<dbReference type="InterPro" id="IPR032284">
    <property type="entry name" value="RecQ_Zn-bd"/>
</dbReference>
<dbReference type="SUPFAM" id="SSF46785">
    <property type="entry name" value="Winged helix' DNA-binding domain"/>
    <property type="match status" value="1"/>
</dbReference>
<dbReference type="FunFam" id="3.40.50.300:FF:000296">
    <property type="entry name" value="ATP-dependent DNA helicase RecQ"/>
    <property type="match status" value="1"/>
</dbReference>
<evidence type="ECO:0000259" key="17">
    <source>
        <dbReference type="PROSITE" id="PS50967"/>
    </source>
</evidence>
<dbReference type="EMBL" id="DNWC01000019">
    <property type="protein sequence ID" value="HBJ07588.1"/>
    <property type="molecule type" value="Genomic_DNA"/>
</dbReference>
<accession>A0A354LZ99</accession>
<dbReference type="InterPro" id="IPR036390">
    <property type="entry name" value="WH_DNA-bd_sf"/>
</dbReference>
<comment type="cofactor">
    <cofactor evidence="1">
        <name>Mg(2+)</name>
        <dbReference type="ChEBI" id="CHEBI:18420"/>
    </cofactor>
</comment>
<keyword evidence="8 20" id="KW-0347">Helicase</keyword>
<dbReference type="GO" id="GO:0005737">
    <property type="term" value="C:cytoplasm"/>
    <property type="evidence" value="ECO:0007669"/>
    <property type="project" value="TreeGrafter"/>
</dbReference>
<evidence type="ECO:0000256" key="2">
    <source>
        <dbReference type="ARBA" id="ARBA00001947"/>
    </source>
</evidence>
<keyword evidence="9" id="KW-0862">Zinc</keyword>
<evidence type="ECO:0000256" key="12">
    <source>
        <dbReference type="ARBA" id="ARBA00023172"/>
    </source>
</evidence>
<feature type="domain" description="Helicase ATP-binding" evidence="18">
    <location>
        <begin position="29"/>
        <end position="196"/>
    </location>
</feature>
<evidence type="ECO:0000256" key="3">
    <source>
        <dbReference type="ARBA" id="ARBA00005446"/>
    </source>
</evidence>
<dbReference type="PROSITE" id="PS51192">
    <property type="entry name" value="HELICASE_ATP_BIND_1"/>
    <property type="match status" value="1"/>
</dbReference>
<dbReference type="GO" id="GO:0009432">
    <property type="term" value="P:SOS response"/>
    <property type="evidence" value="ECO:0007669"/>
    <property type="project" value="UniProtKB-UniRule"/>
</dbReference>
<dbReference type="GO" id="GO:0043138">
    <property type="term" value="F:3'-5' DNA helicase activity"/>
    <property type="evidence" value="ECO:0007669"/>
    <property type="project" value="UniProtKB-EC"/>
</dbReference>
<evidence type="ECO:0000256" key="15">
    <source>
        <dbReference type="ARBA" id="ARBA00034617"/>
    </source>
</evidence>
<evidence type="ECO:0000256" key="16">
    <source>
        <dbReference type="NCBIfam" id="TIGR01389"/>
    </source>
</evidence>
<dbReference type="PROSITE" id="PS50967">
    <property type="entry name" value="HRDC"/>
    <property type="match status" value="1"/>
</dbReference>
<dbReference type="InterPro" id="IPR002121">
    <property type="entry name" value="HRDC_dom"/>
</dbReference>
<keyword evidence="7" id="KW-0378">Hydrolase</keyword>
<evidence type="ECO:0000256" key="14">
    <source>
        <dbReference type="ARBA" id="ARBA00023235"/>
    </source>
</evidence>
<keyword evidence="13" id="KW-0234">DNA repair</keyword>
<dbReference type="Gene3D" id="1.10.150.80">
    <property type="entry name" value="HRDC domain"/>
    <property type="match status" value="1"/>
</dbReference>
<evidence type="ECO:0000256" key="6">
    <source>
        <dbReference type="ARBA" id="ARBA00022763"/>
    </source>
</evidence>
<keyword evidence="10" id="KW-0067">ATP-binding</keyword>
<comment type="similarity">
    <text evidence="3">Belongs to the helicase family. RecQ subfamily.</text>
</comment>
<dbReference type="AlphaFoldDB" id="A0A354LZ99"/>
<dbReference type="GO" id="GO:0005524">
    <property type="term" value="F:ATP binding"/>
    <property type="evidence" value="ECO:0007669"/>
    <property type="project" value="UniProtKB-KW"/>
</dbReference>
<dbReference type="InterPro" id="IPR036388">
    <property type="entry name" value="WH-like_DNA-bd_sf"/>
</dbReference>
<evidence type="ECO:0000259" key="18">
    <source>
        <dbReference type="PROSITE" id="PS51192"/>
    </source>
</evidence>
<evidence type="ECO:0000256" key="9">
    <source>
        <dbReference type="ARBA" id="ARBA00022833"/>
    </source>
</evidence>
<dbReference type="InterPro" id="IPR006293">
    <property type="entry name" value="DNA_helicase_ATP-dep_RecQ_bac"/>
</dbReference>
<keyword evidence="5" id="KW-0547">Nucleotide-binding</keyword>
<dbReference type="GO" id="GO:0046872">
    <property type="term" value="F:metal ion binding"/>
    <property type="evidence" value="ECO:0007669"/>
    <property type="project" value="UniProtKB-KW"/>
</dbReference>
<evidence type="ECO:0000256" key="7">
    <source>
        <dbReference type="ARBA" id="ARBA00022801"/>
    </source>
</evidence>
<dbReference type="NCBIfam" id="TIGR01389">
    <property type="entry name" value="recQ"/>
    <property type="match status" value="1"/>
</dbReference>